<organism evidence="1 2">
    <name type="scientific">Aeromonas salmonicida</name>
    <dbReference type="NCBI Taxonomy" id="645"/>
    <lineage>
        <taxon>Bacteria</taxon>
        <taxon>Pseudomonadati</taxon>
        <taxon>Pseudomonadota</taxon>
        <taxon>Gammaproteobacteria</taxon>
        <taxon>Aeromonadales</taxon>
        <taxon>Aeromonadaceae</taxon>
        <taxon>Aeromonas</taxon>
    </lineage>
</organism>
<evidence type="ECO:0000313" key="1">
    <source>
        <dbReference type="EMBL" id="RAJ02079.1"/>
    </source>
</evidence>
<dbReference type="Proteomes" id="UP000249422">
    <property type="component" value="Unassembled WGS sequence"/>
</dbReference>
<name>A0AAX1PH85_AERSA</name>
<dbReference type="AlphaFoldDB" id="A0AAX1PH85"/>
<protein>
    <submittedName>
        <fullName evidence="1">Uncharacterized protein</fullName>
    </submittedName>
</protein>
<accession>A0AAX1PH85</accession>
<dbReference type="RefSeq" id="WP_111589028.1">
    <property type="nucleotide sequence ID" value="NZ_CAWNWF010000013.1"/>
</dbReference>
<evidence type="ECO:0000313" key="2">
    <source>
        <dbReference type="Proteomes" id="UP000249422"/>
    </source>
</evidence>
<gene>
    <name evidence="1" type="ORF">DEU50_11318</name>
</gene>
<dbReference type="EMBL" id="QLLM01000013">
    <property type="protein sequence ID" value="RAJ02079.1"/>
    <property type="molecule type" value="Genomic_DNA"/>
</dbReference>
<sequence>MPKYETAYFLNDDNVWEPVSYRELRDDNMRARLRDKDLRERKSGEILLGIRNHPDTPHFFRKRLIRKNIEKGMNESEKHNNVVGFLEKYLDQKFSKHDFGYYERPWAKDKGFGSIVKAKSFKWGKEVGFGLAYGKYVIFDILGRSSENISLLDSSPYVAIEVIDTHFHSKDAFIALLELSKNLPFIILYYYVNKFPLFNQHKDPLRSNGYSKIRIHSYIADGSFWIRDSRIEEGDDVMVSPDLPSEYYNLIKERLLTEGFIRKET</sequence>
<proteinExistence type="predicted"/>
<comment type="caution">
    <text evidence="1">The sequence shown here is derived from an EMBL/GenBank/DDBJ whole genome shotgun (WGS) entry which is preliminary data.</text>
</comment>
<reference evidence="1 2" key="1">
    <citation type="submission" date="2018-06" db="EMBL/GenBank/DDBJ databases">
        <title>Freshwater and sediment microbial communities from various areas in North America, analyzing microbe dynamics in response to fracking.</title>
        <authorList>
            <person name="Lamendella R."/>
        </authorList>
    </citation>
    <scope>NUCLEOTIDE SEQUENCE [LARGE SCALE GENOMIC DNA]</scope>
    <source>
        <strain evidence="1 2">17</strain>
    </source>
</reference>